<evidence type="ECO:0000256" key="1">
    <source>
        <dbReference type="SAM" id="Coils"/>
    </source>
</evidence>
<gene>
    <name evidence="2" type="ORF">EK386_14525</name>
</gene>
<dbReference type="Proteomes" id="UP000287910">
    <property type="component" value="Unassembled WGS sequence"/>
</dbReference>
<proteinExistence type="predicted"/>
<feature type="coiled-coil region" evidence="1">
    <location>
        <begin position="19"/>
        <end position="61"/>
    </location>
</feature>
<dbReference type="EMBL" id="RYYR01000022">
    <property type="protein sequence ID" value="RUL49887.1"/>
    <property type="molecule type" value="Genomic_DNA"/>
</dbReference>
<keyword evidence="3" id="KW-1185">Reference proteome</keyword>
<name>A0A432LA05_9BACI</name>
<protein>
    <submittedName>
        <fullName evidence="2">Uncharacterized protein</fullName>
    </submittedName>
</protein>
<organism evidence="2 3">
    <name type="scientific">Lysinibacillus antri</name>
    <dbReference type="NCBI Taxonomy" id="2498145"/>
    <lineage>
        <taxon>Bacteria</taxon>
        <taxon>Bacillati</taxon>
        <taxon>Bacillota</taxon>
        <taxon>Bacilli</taxon>
        <taxon>Bacillales</taxon>
        <taxon>Bacillaceae</taxon>
        <taxon>Lysinibacillus</taxon>
    </lineage>
</organism>
<sequence>MNLDWNKIGIVTKTDFDRLEEKVNQLIAMQEKNEKVVKKLNTDMKSSLKELHNKIDSIEEKSAASTKGYEHHMEEIDKTLKRFEEVVKLSLINNLFTDIQQEADSTKKTSRIKVKN</sequence>
<evidence type="ECO:0000313" key="2">
    <source>
        <dbReference type="EMBL" id="RUL49887.1"/>
    </source>
</evidence>
<accession>A0A432LA05</accession>
<reference evidence="2 3" key="1">
    <citation type="submission" date="2018-12" db="EMBL/GenBank/DDBJ databases">
        <title>Lysinibacillus antri sp. nov., isolated from a cave soil.</title>
        <authorList>
            <person name="Narsing Rao M.P."/>
            <person name="Zhang H."/>
            <person name="Dong Z.-Y."/>
            <person name="Niu X.-K."/>
            <person name="Zhang K."/>
            <person name="Fang B.-Z."/>
            <person name="Kang Y.-Q."/>
            <person name="Xiao M."/>
            <person name="Li W.-J."/>
        </authorList>
    </citation>
    <scope>NUCLEOTIDE SEQUENCE [LARGE SCALE GENOMIC DNA]</scope>
    <source>
        <strain evidence="2 3">SYSU K30002</strain>
    </source>
</reference>
<keyword evidence="1" id="KW-0175">Coiled coil</keyword>
<dbReference type="RefSeq" id="WP_126659905.1">
    <property type="nucleotide sequence ID" value="NZ_RYYR01000022.1"/>
</dbReference>
<evidence type="ECO:0000313" key="3">
    <source>
        <dbReference type="Proteomes" id="UP000287910"/>
    </source>
</evidence>
<comment type="caution">
    <text evidence="2">The sequence shown here is derived from an EMBL/GenBank/DDBJ whole genome shotgun (WGS) entry which is preliminary data.</text>
</comment>
<dbReference type="AlphaFoldDB" id="A0A432LA05"/>